<evidence type="ECO:0000259" key="1">
    <source>
        <dbReference type="Pfam" id="PF12697"/>
    </source>
</evidence>
<dbReference type="PANTHER" id="PTHR43194">
    <property type="entry name" value="HYDROLASE ALPHA/BETA FOLD FAMILY"/>
    <property type="match status" value="1"/>
</dbReference>
<dbReference type="PRINTS" id="PR00111">
    <property type="entry name" value="ABHYDROLASE"/>
</dbReference>
<reference evidence="2 3" key="1">
    <citation type="submission" date="2017-05" db="EMBL/GenBank/DDBJ databases">
        <authorList>
            <person name="Song R."/>
            <person name="Chenine A.L."/>
            <person name="Ruprecht R.M."/>
        </authorList>
    </citation>
    <scope>NUCLEOTIDE SEQUENCE [LARGE SCALE GENOMIC DNA]</scope>
    <source>
        <strain evidence="2 3">CECT 8489</strain>
    </source>
</reference>
<feature type="domain" description="AB hydrolase-1" evidence="1">
    <location>
        <begin position="45"/>
        <end position="222"/>
    </location>
</feature>
<dbReference type="AlphaFoldDB" id="A0A238IY51"/>
<protein>
    <submittedName>
        <fullName evidence="2">Carboxylesterase BioH</fullName>
    </submittedName>
</protein>
<evidence type="ECO:0000313" key="3">
    <source>
        <dbReference type="Proteomes" id="UP000201838"/>
    </source>
</evidence>
<dbReference type="InterPro" id="IPR050228">
    <property type="entry name" value="Carboxylesterase_BioH"/>
</dbReference>
<dbReference type="OrthoDB" id="5491135at2"/>
<evidence type="ECO:0000313" key="2">
    <source>
        <dbReference type="EMBL" id="SMX23419.1"/>
    </source>
</evidence>
<keyword evidence="3" id="KW-1185">Reference proteome</keyword>
<dbReference type="Proteomes" id="UP000201838">
    <property type="component" value="Unassembled WGS sequence"/>
</dbReference>
<name>A0A238IY51_9RHOB</name>
<dbReference type="InterPro" id="IPR000073">
    <property type="entry name" value="AB_hydrolase_1"/>
</dbReference>
<dbReference type="EMBL" id="FXXQ01000004">
    <property type="protein sequence ID" value="SMX23419.1"/>
    <property type="molecule type" value="Genomic_DNA"/>
</dbReference>
<dbReference type="Gene3D" id="3.40.50.1820">
    <property type="entry name" value="alpha/beta hydrolase"/>
    <property type="match status" value="1"/>
</dbReference>
<dbReference type="PANTHER" id="PTHR43194:SF2">
    <property type="entry name" value="PEROXISOMAL MEMBRANE PROTEIN LPX1"/>
    <property type="match status" value="1"/>
</dbReference>
<sequence>MTPLVLIPGFMCDGRLFDPQVRGLHKNHDITIAIPTERTLGEMARCVLDDNPGTFALGGLSMGGIIALEILRLAPDRITRLALMDTTPLADATQNYDIRTRQIADVHAGHLESVMRDELKPAYLVESRSKPAILDLCMAMAKSLGPDVFEAQSLALRDRADLQGALAHAPEHTLILYGAEDRLCTPERHHLMHRLAPHSRLVSIEKAGHLPTLERPFQTTAAVQTWLA</sequence>
<dbReference type="InterPro" id="IPR029058">
    <property type="entry name" value="AB_hydrolase_fold"/>
</dbReference>
<dbReference type="SUPFAM" id="SSF53474">
    <property type="entry name" value="alpha/beta-Hydrolases"/>
    <property type="match status" value="1"/>
</dbReference>
<dbReference type="Pfam" id="PF12697">
    <property type="entry name" value="Abhydrolase_6"/>
    <property type="match status" value="1"/>
</dbReference>
<organism evidence="2 3">
    <name type="scientific">Boseongicola aestuarii</name>
    <dbReference type="NCBI Taxonomy" id="1470561"/>
    <lineage>
        <taxon>Bacteria</taxon>
        <taxon>Pseudomonadati</taxon>
        <taxon>Pseudomonadota</taxon>
        <taxon>Alphaproteobacteria</taxon>
        <taxon>Rhodobacterales</taxon>
        <taxon>Paracoccaceae</taxon>
        <taxon>Boseongicola</taxon>
    </lineage>
</organism>
<accession>A0A238IY51</accession>
<gene>
    <name evidence="2" type="ORF">BOA8489_01526</name>
</gene>
<dbReference type="RefSeq" id="WP_093973407.1">
    <property type="nucleotide sequence ID" value="NZ_FXXQ01000004.1"/>
</dbReference>
<proteinExistence type="predicted"/>